<keyword evidence="3" id="KW-0862">Zinc</keyword>
<name>A0A517TSM5_9BACT</name>
<dbReference type="Gene3D" id="3.40.720.10">
    <property type="entry name" value="Alkaline Phosphatase, subunit A"/>
    <property type="match status" value="1"/>
</dbReference>
<dbReference type="EMBL" id="CP036339">
    <property type="protein sequence ID" value="QDT71371.1"/>
    <property type="molecule type" value="Genomic_DNA"/>
</dbReference>
<keyword evidence="6" id="KW-0378">Hydrolase</keyword>
<dbReference type="EC" id="3.1.3.1" evidence="6"/>
<organism evidence="6 7">
    <name type="scientific">Lacipirellula limnantheis</name>
    <dbReference type="NCBI Taxonomy" id="2528024"/>
    <lineage>
        <taxon>Bacteria</taxon>
        <taxon>Pseudomonadati</taxon>
        <taxon>Planctomycetota</taxon>
        <taxon>Planctomycetia</taxon>
        <taxon>Pirellulales</taxon>
        <taxon>Lacipirellulaceae</taxon>
        <taxon>Lacipirellula</taxon>
    </lineage>
</organism>
<accession>A0A517TSM5</accession>
<dbReference type="GO" id="GO:0046872">
    <property type="term" value="F:metal ion binding"/>
    <property type="evidence" value="ECO:0007669"/>
    <property type="project" value="UniProtKB-KW"/>
</dbReference>
<dbReference type="Gene3D" id="1.10.1200.140">
    <property type="entry name" value="Alkaline phosphatase, crown domain"/>
    <property type="match status" value="1"/>
</dbReference>
<keyword evidence="1" id="KW-0597">Phosphoprotein</keyword>
<feature type="active site" description="Phosphoserine intermediate" evidence="2">
    <location>
        <position position="127"/>
    </location>
</feature>
<evidence type="ECO:0000256" key="1">
    <source>
        <dbReference type="ARBA" id="ARBA00022553"/>
    </source>
</evidence>
<dbReference type="AlphaFoldDB" id="A0A517TSM5"/>
<keyword evidence="7" id="KW-1185">Reference proteome</keyword>
<dbReference type="InterPro" id="IPR001952">
    <property type="entry name" value="Alkaline_phosphatase"/>
</dbReference>
<comment type="similarity">
    <text evidence="4">Belongs to the alkaline phosphatase family.</text>
</comment>
<dbReference type="CDD" id="cd16012">
    <property type="entry name" value="ALP"/>
    <property type="match status" value="1"/>
</dbReference>
<evidence type="ECO:0000256" key="3">
    <source>
        <dbReference type="PIRSR" id="PIRSR601952-2"/>
    </source>
</evidence>
<dbReference type="GO" id="GO:0004035">
    <property type="term" value="F:alkaline phosphatase activity"/>
    <property type="evidence" value="ECO:0007669"/>
    <property type="project" value="UniProtKB-EC"/>
</dbReference>
<dbReference type="Pfam" id="PF00245">
    <property type="entry name" value="Alk_phosphatase"/>
    <property type="match status" value="1"/>
</dbReference>
<gene>
    <name evidence="6" type="primary">phoA_1</name>
    <name evidence="6" type="ORF">I41_05280</name>
</gene>
<dbReference type="PRINTS" id="PR00113">
    <property type="entry name" value="ALKPHPHTASE"/>
</dbReference>
<feature type="signal peptide" evidence="5">
    <location>
        <begin position="1"/>
        <end position="40"/>
    </location>
</feature>
<evidence type="ECO:0000313" key="7">
    <source>
        <dbReference type="Proteomes" id="UP000317909"/>
    </source>
</evidence>
<evidence type="ECO:0000256" key="5">
    <source>
        <dbReference type="SAM" id="SignalP"/>
    </source>
</evidence>
<keyword evidence="3" id="KW-0460">Magnesium</keyword>
<evidence type="ECO:0000313" key="6">
    <source>
        <dbReference type="EMBL" id="QDT71371.1"/>
    </source>
</evidence>
<dbReference type="PROSITE" id="PS51257">
    <property type="entry name" value="PROKAR_LIPOPROTEIN"/>
    <property type="match status" value="1"/>
</dbReference>
<feature type="binding site" evidence="3">
    <location>
        <position position="377"/>
    </location>
    <ligand>
        <name>Zn(2+)</name>
        <dbReference type="ChEBI" id="CHEBI:29105"/>
        <label>2</label>
    </ligand>
</feature>
<feature type="binding site" evidence="3">
    <location>
        <position position="335"/>
    </location>
    <ligand>
        <name>Zn(2+)</name>
        <dbReference type="ChEBI" id="CHEBI:29105"/>
        <label>2</label>
    </ligand>
</feature>
<keyword evidence="5" id="KW-0732">Signal</keyword>
<dbReference type="SUPFAM" id="SSF53649">
    <property type="entry name" value="Alkaline phosphatase-like"/>
    <property type="match status" value="1"/>
</dbReference>
<evidence type="ECO:0000256" key="2">
    <source>
        <dbReference type="PIRSR" id="PIRSR601952-1"/>
    </source>
</evidence>
<dbReference type="RefSeq" id="WP_145430579.1">
    <property type="nucleotide sequence ID" value="NZ_CP036339.1"/>
</dbReference>
<feature type="binding site" evidence="3">
    <location>
        <position position="180"/>
    </location>
    <ligand>
        <name>Mg(2+)</name>
        <dbReference type="ChEBI" id="CHEBI:18420"/>
    </ligand>
</feature>
<proteinExistence type="inferred from homology"/>
<dbReference type="Proteomes" id="UP000317909">
    <property type="component" value="Chromosome"/>
</dbReference>
<dbReference type="PANTHER" id="PTHR11596:SF5">
    <property type="entry name" value="ALKALINE PHOSPHATASE"/>
    <property type="match status" value="1"/>
</dbReference>
<comment type="cofactor">
    <cofactor evidence="3">
        <name>Zn(2+)</name>
        <dbReference type="ChEBI" id="CHEBI:29105"/>
    </cofactor>
    <text evidence="3">Binds 2 Zn(2+) ions.</text>
</comment>
<dbReference type="InterPro" id="IPR042085">
    <property type="entry name" value="Ap_crown"/>
</dbReference>
<dbReference type="OrthoDB" id="9794455at2"/>
<feature type="binding site" evidence="3">
    <location>
        <position position="330"/>
    </location>
    <ligand>
        <name>Mg(2+)</name>
        <dbReference type="ChEBI" id="CHEBI:18420"/>
    </ligand>
</feature>
<feature type="binding site" evidence="3">
    <location>
        <position position="378"/>
    </location>
    <ligand>
        <name>Zn(2+)</name>
        <dbReference type="ChEBI" id="CHEBI:29105"/>
        <label>2</label>
    </ligand>
</feature>
<dbReference type="SMART" id="SM00098">
    <property type="entry name" value="alkPPc"/>
    <property type="match status" value="1"/>
</dbReference>
<keyword evidence="3" id="KW-0479">Metal-binding</keyword>
<dbReference type="Gene3D" id="4.10.80.410">
    <property type="entry name" value="Alkaline phosphatase, crown domain, central beta-sheet"/>
    <property type="match status" value="1"/>
</dbReference>
<comment type="cofactor">
    <cofactor evidence="3">
        <name>Mg(2+)</name>
        <dbReference type="ChEBI" id="CHEBI:18420"/>
    </cofactor>
    <text evidence="3">Binds 1 Mg(2+) ion.</text>
</comment>
<sequence precursor="true">MSRRSFGPAPRTIWRFFRAAGASVLTLSILGVAACHDALAGDVAADTLTATAAAAAQPAVKPAGVRNVIIMIGDGMGPQQVGLLTQYAKYAKGSTVPNRTAAIETVLSEGTVAIVNNQPHGALVVDSAAAATQLATGQLAGSEMIGANYRGERVENIVEAAHRVGKSAGLVTDTRITHATPAGFAAHQANRESENEIALDYLDNKVDVLMGGGLRNWVPEGANDRNSPTYAALMQMTGGAYPATSRRRDNRNLLLEARGEYKLAFDREALAKVTDGKLIGIFADSELNDALEDAATAANPQRTEPTHAEMVGKALELLDKNPKGFFLMIEGGQIDWAGHNNDAGTLLHELLDFDAAVRLVYEWAKHRDDTLLIVTADHETGSFGFSYAGRPLPETTKLEGDLFADVPFEPNFNYAPPELLDQLHAQQKSYFTIMTEFDALPPKDQTAERLMAIVNDASALKITLDDAVHVLTRERNKNYVAGHPYMYTETVPKIDDFEPFYVYGENLRMNLLGRAMAAQQHVTWGAGTHSSTPVVLGAYGPEHAAKRFGGMLHATDVGQRMIELITAEAPAKSVTAR</sequence>
<feature type="binding site" evidence="3">
    <location>
        <position position="339"/>
    </location>
    <ligand>
        <name>Zn(2+)</name>
        <dbReference type="ChEBI" id="CHEBI:29105"/>
        <label>2</label>
    </ligand>
</feature>
<feature type="chain" id="PRO_5022037122" evidence="5">
    <location>
        <begin position="41"/>
        <end position="577"/>
    </location>
</feature>
<dbReference type="KEGG" id="llh:I41_05280"/>
<reference evidence="6 7" key="1">
    <citation type="submission" date="2019-02" db="EMBL/GenBank/DDBJ databases">
        <title>Deep-cultivation of Planctomycetes and their phenomic and genomic characterization uncovers novel biology.</title>
        <authorList>
            <person name="Wiegand S."/>
            <person name="Jogler M."/>
            <person name="Boedeker C."/>
            <person name="Pinto D."/>
            <person name="Vollmers J."/>
            <person name="Rivas-Marin E."/>
            <person name="Kohn T."/>
            <person name="Peeters S.H."/>
            <person name="Heuer A."/>
            <person name="Rast P."/>
            <person name="Oberbeckmann S."/>
            <person name="Bunk B."/>
            <person name="Jeske O."/>
            <person name="Meyerdierks A."/>
            <person name="Storesund J.E."/>
            <person name="Kallscheuer N."/>
            <person name="Luecker S."/>
            <person name="Lage O.M."/>
            <person name="Pohl T."/>
            <person name="Merkel B.J."/>
            <person name="Hornburger P."/>
            <person name="Mueller R.-W."/>
            <person name="Bruemmer F."/>
            <person name="Labrenz M."/>
            <person name="Spormann A.M."/>
            <person name="Op den Camp H."/>
            <person name="Overmann J."/>
            <person name="Amann R."/>
            <person name="Jetten M.S.M."/>
            <person name="Mascher T."/>
            <person name="Medema M.H."/>
            <person name="Devos D.P."/>
            <person name="Kaster A.-K."/>
            <person name="Ovreas L."/>
            <person name="Rohde M."/>
            <person name="Galperin M.Y."/>
            <person name="Jogler C."/>
        </authorList>
    </citation>
    <scope>NUCLEOTIDE SEQUENCE [LARGE SCALE GENOMIC DNA]</scope>
    <source>
        <strain evidence="6 7">I41</strain>
    </source>
</reference>
<feature type="binding site" evidence="3">
    <location>
        <position position="74"/>
    </location>
    <ligand>
        <name>Zn(2+)</name>
        <dbReference type="ChEBI" id="CHEBI:29105"/>
        <label>2</label>
    </ligand>
</feature>
<evidence type="ECO:0000256" key="4">
    <source>
        <dbReference type="RuleBase" id="RU003946"/>
    </source>
</evidence>
<feature type="binding site" evidence="3">
    <location>
        <position position="178"/>
    </location>
    <ligand>
        <name>Mg(2+)</name>
        <dbReference type="ChEBI" id="CHEBI:18420"/>
    </ligand>
</feature>
<dbReference type="InterPro" id="IPR017850">
    <property type="entry name" value="Alkaline_phosphatase_core_sf"/>
</dbReference>
<dbReference type="PANTHER" id="PTHR11596">
    <property type="entry name" value="ALKALINE PHOSPHATASE"/>
    <property type="match status" value="1"/>
</dbReference>
<feature type="binding site" evidence="3">
    <location>
        <position position="74"/>
    </location>
    <ligand>
        <name>Mg(2+)</name>
        <dbReference type="ChEBI" id="CHEBI:18420"/>
    </ligand>
</feature>
<protein>
    <submittedName>
        <fullName evidence="6">Alkaline phosphatase 4</fullName>
        <ecNumber evidence="6">3.1.3.1</ecNumber>
    </submittedName>
</protein>